<dbReference type="PRINTS" id="PR00633">
    <property type="entry name" value="RCCNDNSATION"/>
</dbReference>
<dbReference type="PROSITE" id="PS00626">
    <property type="entry name" value="RCC1_2"/>
    <property type="match status" value="1"/>
</dbReference>
<organism evidence="14 15">
    <name type="scientific">Bos indicus x Bos taurus</name>
    <name type="common">Hybrid cattle</name>
    <dbReference type="NCBI Taxonomy" id="30522"/>
    <lineage>
        <taxon>Eukaryota</taxon>
        <taxon>Metazoa</taxon>
        <taxon>Chordata</taxon>
        <taxon>Craniata</taxon>
        <taxon>Vertebrata</taxon>
        <taxon>Euteleostomi</taxon>
        <taxon>Mammalia</taxon>
        <taxon>Eutheria</taxon>
        <taxon>Laurasiatheria</taxon>
        <taxon>Artiodactyla</taxon>
        <taxon>Ruminantia</taxon>
        <taxon>Pecora</taxon>
        <taxon>Bovidae</taxon>
        <taxon>Bovinae</taxon>
        <taxon>Bos</taxon>
    </lineage>
</organism>
<dbReference type="Gene3D" id="2.130.10.30">
    <property type="entry name" value="Regulator of chromosome condensation 1/beta-lactamase-inhibitor protein II"/>
    <property type="match status" value="2"/>
</dbReference>
<feature type="repeat" description="RCC1" evidence="11">
    <location>
        <begin position="284"/>
        <end position="351"/>
    </location>
</feature>
<dbReference type="GO" id="GO:0005085">
    <property type="term" value="F:guanyl-nucleotide exchange factor activity"/>
    <property type="evidence" value="ECO:0007669"/>
    <property type="project" value="UniProtKB-KW"/>
</dbReference>
<keyword evidence="3" id="KW-0963">Cytoplasm</keyword>
<name>A0A4W2FPS2_BOBOX</name>
<comment type="function">
    <text evidence="8">Probable guanine nucleotide exchange factor (GEF), which may be involved in the secretion process.</text>
</comment>
<evidence type="ECO:0000256" key="7">
    <source>
        <dbReference type="ARBA" id="ARBA00023242"/>
    </source>
</evidence>
<dbReference type="GeneTree" id="ENSGT00940000160684"/>
<accession>A0A4W2FPS2</accession>
<evidence type="ECO:0000256" key="6">
    <source>
        <dbReference type="ARBA" id="ARBA00022737"/>
    </source>
</evidence>
<dbReference type="InterPro" id="IPR009091">
    <property type="entry name" value="RCC1/BLIP-II"/>
</dbReference>
<dbReference type="Ensembl" id="ENSBIXT00005004023.1">
    <property type="protein sequence ID" value="ENSBIXP00005006621.1"/>
    <property type="gene ID" value="ENSBIXG00005012129.1"/>
</dbReference>
<dbReference type="InterPro" id="IPR058923">
    <property type="entry name" value="RCC1-like_dom"/>
</dbReference>
<evidence type="ECO:0000256" key="9">
    <source>
        <dbReference type="ARBA" id="ARBA00065149"/>
    </source>
</evidence>
<comment type="subcellular location">
    <subcellularLocation>
        <location evidence="2">Cytoplasm</location>
    </subcellularLocation>
    <subcellularLocation>
        <location evidence="1">Nucleus</location>
    </subcellularLocation>
</comment>
<keyword evidence="4" id="KW-0597">Phosphoprotein</keyword>
<evidence type="ECO:0000256" key="4">
    <source>
        <dbReference type="ARBA" id="ARBA00022553"/>
    </source>
</evidence>
<dbReference type="InterPro" id="IPR051625">
    <property type="entry name" value="Signaling_Regulatory_Domain"/>
</dbReference>
<evidence type="ECO:0000256" key="11">
    <source>
        <dbReference type="PROSITE-ProRule" id="PRU00235"/>
    </source>
</evidence>
<dbReference type="GO" id="GO:0005634">
    <property type="term" value="C:nucleus"/>
    <property type="evidence" value="ECO:0007669"/>
    <property type="project" value="UniProtKB-SubCell"/>
</dbReference>
<keyword evidence="6" id="KW-0677">Repeat</keyword>
<evidence type="ECO:0000256" key="1">
    <source>
        <dbReference type="ARBA" id="ARBA00004123"/>
    </source>
</evidence>
<feature type="domain" description="RCC1-like" evidence="13">
    <location>
        <begin position="17"/>
        <end position="348"/>
    </location>
</feature>
<gene>
    <name evidence="14" type="primary">SERGEF</name>
</gene>
<dbReference type="InterPro" id="IPR000408">
    <property type="entry name" value="Reg_chr_condens"/>
</dbReference>
<feature type="repeat" description="RCC1" evidence="11">
    <location>
        <begin position="15"/>
        <end position="67"/>
    </location>
</feature>
<sequence>MEPEPHSSEAVPTAAALFAWGANSYGQLGLGHKEDVLSAQQLSDFCKSGCIKRITGGGGHSAVVTDEGSLFVCGLNKDGQLGLGHTEEVLYFTPCKSLLGCAIQQVACGWDFTIILTENGQVLSCGSNSFGQLGVPHGPRRCVIPQAIELLREKVVSIAAGLRHALAATASGTVFQWGTGLASSGRRLCPGQTLPLFLTAKEPSTVTGLENSQAVCVLAGSDHSASLTDAGELYVWGSNKHGQLASQAAFLLLPQRIEARCFQNEKIAAVWSGWTHLVAQTVTGKVFTWGRADYGQLGRTVETREGWESEKQDPSLPGSRPQKGTPSCLPCLTGATEISCGSEHNLAVIGTQLPALSPWEEHPTRVGAWSLWTKRIRLTRAQLPTQSGHSVSIYEVTGKHKENSWSGLCHPVASQWTLVPEPPNLRVVPSGPAAGFKNRPSSSHPR</sequence>
<reference evidence="14" key="2">
    <citation type="submission" date="2025-08" db="UniProtKB">
        <authorList>
            <consortium name="Ensembl"/>
        </authorList>
    </citation>
    <scope>IDENTIFICATION</scope>
</reference>
<evidence type="ECO:0000256" key="2">
    <source>
        <dbReference type="ARBA" id="ARBA00004496"/>
    </source>
</evidence>
<dbReference type="FunFam" id="2.130.10.30:FF:000029">
    <property type="entry name" value="Secretion-regulating guanine nucleotide exchange factor"/>
    <property type="match status" value="1"/>
</dbReference>
<reference evidence="14 15" key="1">
    <citation type="submission" date="2018-11" db="EMBL/GenBank/DDBJ databases">
        <title>Haplotype-resolved cattle genomes.</title>
        <authorList>
            <person name="Low W.Y."/>
            <person name="Tearle R."/>
            <person name="Bickhart D.M."/>
            <person name="Rosen B.D."/>
            <person name="Koren S."/>
            <person name="Rhie A."/>
            <person name="Hiendleder S."/>
            <person name="Phillippy A.M."/>
            <person name="Smith T.P.L."/>
            <person name="Williams J.L."/>
        </authorList>
    </citation>
    <scope>NUCLEOTIDE SEQUENCE [LARGE SCALE GENOMIC DNA]</scope>
</reference>
<feature type="repeat" description="RCC1" evidence="11">
    <location>
        <begin position="231"/>
        <end position="283"/>
    </location>
</feature>
<proteinExistence type="predicted"/>
<evidence type="ECO:0000256" key="3">
    <source>
        <dbReference type="ARBA" id="ARBA00022490"/>
    </source>
</evidence>
<protein>
    <recommendedName>
        <fullName evidence="10">Secretion-regulating guanine nucleotide exchange factor</fullName>
    </recommendedName>
</protein>
<feature type="repeat" description="RCC1" evidence="11">
    <location>
        <begin position="172"/>
        <end position="230"/>
    </location>
</feature>
<dbReference type="Pfam" id="PF25390">
    <property type="entry name" value="WD40_RLD"/>
    <property type="match status" value="1"/>
</dbReference>
<feature type="region of interest" description="Disordered" evidence="12">
    <location>
        <begin position="303"/>
        <end position="325"/>
    </location>
</feature>
<keyword evidence="5" id="KW-0344">Guanine-nucleotide releasing factor</keyword>
<dbReference type="Proteomes" id="UP000429181">
    <property type="component" value="Chromosome 15"/>
</dbReference>
<dbReference type="PANTHER" id="PTHR22872">
    <property type="entry name" value="BTK-BINDING PROTEIN-RELATED"/>
    <property type="match status" value="1"/>
</dbReference>
<evidence type="ECO:0000256" key="8">
    <source>
        <dbReference type="ARBA" id="ARBA00053612"/>
    </source>
</evidence>
<feature type="repeat" description="RCC1" evidence="11">
    <location>
        <begin position="68"/>
        <end position="119"/>
    </location>
</feature>
<evidence type="ECO:0000259" key="13">
    <source>
        <dbReference type="Pfam" id="PF25390"/>
    </source>
</evidence>
<comment type="subunit">
    <text evidence="9">Interacts with SEC5. The interaction occurs only in the presence of magnesium or manganese and is stimulated by dCTP or GTP.</text>
</comment>
<evidence type="ECO:0000313" key="14">
    <source>
        <dbReference type="Ensembl" id="ENSBIXP00005006621.1"/>
    </source>
</evidence>
<dbReference type="GO" id="GO:0005737">
    <property type="term" value="C:cytoplasm"/>
    <property type="evidence" value="ECO:0007669"/>
    <property type="project" value="UniProtKB-SubCell"/>
</dbReference>
<feature type="repeat" description="RCC1" evidence="11">
    <location>
        <begin position="120"/>
        <end position="171"/>
    </location>
</feature>
<evidence type="ECO:0000313" key="15">
    <source>
        <dbReference type="Proteomes" id="UP000429181"/>
    </source>
</evidence>
<evidence type="ECO:0000256" key="5">
    <source>
        <dbReference type="ARBA" id="ARBA00022658"/>
    </source>
</evidence>
<feature type="compositionally biased region" description="Basic and acidic residues" evidence="12">
    <location>
        <begin position="303"/>
        <end position="313"/>
    </location>
</feature>
<evidence type="ECO:0000256" key="10">
    <source>
        <dbReference type="ARBA" id="ARBA00067271"/>
    </source>
</evidence>
<keyword evidence="7" id="KW-0539">Nucleus</keyword>
<dbReference type="PROSITE" id="PS50012">
    <property type="entry name" value="RCC1_3"/>
    <property type="match status" value="6"/>
</dbReference>
<evidence type="ECO:0000256" key="12">
    <source>
        <dbReference type="SAM" id="MobiDB-lite"/>
    </source>
</evidence>
<dbReference type="SUPFAM" id="SSF50985">
    <property type="entry name" value="RCC1/BLIP-II"/>
    <property type="match status" value="1"/>
</dbReference>
<dbReference type="AlphaFoldDB" id="A0A4W2FPS2"/>